<reference evidence="1" key="1">
    <citation type="submission" date="2023-07" db="EMBL/GenBank/DDBJ databases">
        <title>Brevundimonas soil sp. nov., isolated from the soil of chemical plant.</title>
        <authorList>
            <person name="Wu N."/>
        </authorList>
    </citation>
    <scope>NUCLEOTIDE SEQUENCE</scope>
    <source>
        <strain evidence="1">XZ-24</strain>
    </source>
</reference>
<name>A0ABT8SPA9_9CAUL</name>
<evidence type="ECO:0000313" key="2">
    <source>
        <dbReference type="Proteomes" id="UP001169063"/>
    </source>
</evidence>
<sequence>MGVRYAWKPGSRINLDAEKAGRELEDIRKQSGGALTQEAVVERARSANSVLHSHFTWEDAEAAEKWRLSQAGDLIRAIVIDVSRSNVEESKLLRAFVNVEQKGQRHYTSTVVALSDIDLRAQVLRRAWEELEAWRQRHAELVEFARVFSAIDETKRA</sequence>
<dbReference type="Proteomes" id="UP001169063">
    <property type="component" value="Unassembled WGS sequence"/>
</dbReference>
<organism evidence="1 2">
    <name type="scientific">Peiella sedimenti</name>
    <dbReference type="NCBI Taxonomy" id="3061083"/>
    <lineage>
        <taxon>Bacteria</taxon>
        <taxon>Pseudomonadati</taxon>
        <taxon>Pseudomonadota</taxon>
        <taxon>Alphaproteobacteria</taxon>
        <taxon>Caulobacterales</taxon>
        <taxon>Caulobacteraceae</taxon>
        <taxon>Peiella</taxon>
    </lineage>
</organism>
<protein>
    <submittedName>
        <fullName evidence="1">Uncharacterized protein</fullName>
    </submittedName>
</protein>
<dbReference type="EMBL" id="JAUKTR010000006">
    <property type="protein sequence ID" value="MDO1560425.1"/>
    <property type="molecule type" value="Genomic_DNA"/>
</dbReference>
<keyword evidence="2" id="KW-1185">Reference proteome</keyword>
<dbReference type="RefSeq" id="WP_302110856.1">
    <property type="nucleotide sequence ID" value="NZ_JAUKTR010000006.1"/>
</dbReference>
<evidence type="ECO:0000313" key="1">
    <source>
        <dbReference type="EMBL" id="MDO1560425.1"/>
    </source>
</evidence>
<comment type="caution">
    <text evidence="1">The sequence shown here is derived from an EMBL/GenBank/DDBJ whole genome shotgun (WGS) entry which is preliminary data.</text>
</comment>
<proteinExistence type="predicted"/>
<gene>
    <name evidence="1" type="ORF">Q0812_13400</name>
</gene>
<accession>A0ABT8SPA9</accession>